<feature type="region of interest" description="Disordered" evidence="7">
    <location>
        <begin position="369"/>
        <end position="431"/>
    </location>
</feature>
<evidence type="ECO:0000259" key="11">
    <source>
        <dbReference type="Pfam" id="PF21088"/>
    </source>
</evidence>
<dbReference type="SUPFAM" id="SSF50182">
    <property type="entry name" value="Sm-like ribonucleoproteins"/>
    <property type="match status" value="1"/>
</dbReference>
<protein>
    <submittedName>
        <fullName evidence="12">Mechanosensitive ion channel family protein</fullName>
    </submittedName>
</protein>
<keyword evidence="3" id="KW-1003">Cell membrane</keyword>
<organism evidence="12 13">
    <name type="scientific">Wenzhouxiangella sediminis</name>
    <dbReference type="NCBI Taxonomy" id="1792836"/>
    <lineage>
        <taxon>Bacteria</taxon>
        <taxon>Pseudomonadati</taxon>
        <taxon>Pseudomonadota</taxon>
        <taxon>Gammaproteobacteria</taxon>
        <taxon>Chromatiales</taxon>
        <taxon>Wenzhouxiangellaceae</taxon>
        <taxon>Wenzhouxiangella</taxon>
    </lineage>
</organism>
<feature type="compositionally biased region" description="Basic and acidic residues" evidence="7">
    <location>
        <begin position="369"/>
        <end position="389"/>
    </location>
</feature>
<keyword evidence="13" id="KW-1185">Reference proteome</keyword>
<dbReference type="SUPFAM" id="SSF82861">
    <property type="entry name" value="Mechanosensitive channel protein MscS (YggB), transmembrane region"/>
    <property type="match status" value="1"/>
</dbReference>
<feature type="transmembrane region" description="Helical" evidence="8">
    <location>
        <begin position="17"/>
        <end position="38"/>
    </location>
</feature>
<feature type="domain" description="Mechanosensitive ion channel MscS C-terminal" evidence="10">
    <location>
        <begin position="264"/>
        <end position="347"/>
    </location>
</feature>
<dbReference type="Pfam" id="PF21088">
    <property type="entry name" value="MS_channel_1st"/>
    <property type="match status" value="1"/>
</dbReference>
<keyword evidence="6 8" id="KW-0472">Membrane</keyword>
<evidence type="ECO:0000259" key="10">
    <source>
        <dbReference type="Pfam" id="PF21082"/>
    </source>
</evidence>
<feature type="transmembrane region" description="Helical" evidence="8">
    <location>
        <begin position="133"/>
        <end position="157"/>
    </location>
</feature>
<proteinExistence type="inferred from homology"/>
<dbReference type="Gene3D" id="1.10.287.1260">
    <property type="match status" value="1"/>
</dbReference>
<evidence type="ECO:0000256" key="1">
    <source>
        <dbReference type="ARBA" id="ARBA00004651"/>
    </source>
</evidence>
<dbReference type="Gene3D" id="3.30.70.100">
    <property type="match status" value="1"/>
</dbReference>
<dbReference type="GO" id="GO:0005886">
    <property type="term" value="C:plasma membrane"/>
    <property type="evidence" value="ECO:0007669"/>
    <property type="project" value="UniProtKB-SubCell"/>
</dbReference>
<dbReference type="InterPro" id="IPR049278">
    <property type="entry name" value="MS_channel_C"/>
</dbReference>
<dbReference type="SUPFAM" id="SSF82689">
    <property type="entry name" value="Mechanosensitive channel protein MscS (YggB), C-terminal domain"/>
    <property type="match status" value="1"/>
</dbReference>
<dbReference type="InterPro" id="IPR049142">
    <property type="entry name" value="MS_channel_1st"/>
</dbReference>
<comment type="similarity">
    <text evidence="2">Belongs to the MscS (TC 1.A.23) family.</text>
</comment>
<dbReference type="PANTHER" id="PTHR43634">
    <property type="entry name" value="OW CONDUCTANCE MECHANOSENSITIVE CHANNEL"/>
    <property type="match status" value="1"/>
</dbReference>
<comment type="caution">
    <text evidence="12">The sequence shown here is derived from an EMBL/GenBank/DDBJ whole genome shotgun (WGS) entry which is preliminary data.</text>
</comment>
<feature type="domain" description="Mechanosensitive ion channel transmembrane helices 2/3" evidence="11">
    <location>
        <begin position="144"/>
        <end position="183"/>
    </location>
</feature>
<evidence type="ECO:0000256" key="5">
    <source>
        <dbReference type="ARBA" id="ARBA00022989"/>
    </source>
</evidence>
<reference evidence="12 13" key="1">
    <citation type="submission" date="2018-08" db="EMBL/GenBank/DDBJ databases">
        <title>Wenzhouxiangella salilacus sp. nov., a novel bacterium isolated from a saline lake in Xinjiang Province, China.</title>
        <authorList>
            <person name="Han S."/>
        </authorList>
    </citation>
    <scope>NUCLEOTIDE SEQUENCE [LARGE SCALE GENOMIC DNA]</scope>
    <source>
        <strain evidence="12 13">XDB06</strain>
    </source>
</reference>
<dbReference type="AlphaFoldDB" id="A0A3E1KCT1"/>
<accession>A0A3E1KCT1</accession>
<comment type="subcellular location">
    <subcellularLocation>
        <location evidence="1">Cell membrane</location>
        <topology evidence="1">Multi-pass membrane protein</topology>
    </subcellularLocation>
</comment>
<feature type="transmembrane region" description="Helical" evidence="8">
    <location>
        <begin position="94"/>
        <end position="112"/>
    </location>
</feature>
<feature type="transmembrane region" description="Helical" evidence="8">
    <location>
        <begin position="65"/>
        <end position="82"/>
    </location>
</feature>
<evidence type="ECO:0000256" key="7">
    <source>
        <dbReference type="SAM" id="MobiDB-lite"/>
    </source>
</evidence>
<dbReference type="Pfam" id="PF21082">
    <property type="entry name" value="MS_channel_3rd"/>
    <property type="match status" value="1"/>
</dbReference>
<keyword evidence="4 8" id="KW-0812">Transmembrane</keyword>
<gene>
    <name evidence="12" type="ORF">DZC52_00965</name>
</gene>
<evidence type="ECO:0000256" key="3">
    <source>
        <dbReference type="ARBA" id="ARBA00022475"/>
    </source>
</evidence>
<evidence type="ECO:0000256" key="6">
    <source>
        <dbReference type="ARBA" id="ARBA00023136"/>
    </source>
</evidence>
<evidence type="ECO:0000313" key="13">
    <source>
        <dbReference type="Proteomes" id="UP000260351"/>
    </source>
</evidence>
<dbReference type="InterPro" id="IPR010920">
    <property type="entry name" value="LSM_dom_sf"/>
</dbReference>
<feature type="domain" description="Mechanosensitive ion channel MscS" evidence="9">
    <location>
        <begin position="185"/>
        <end position="254"/>
    </location>
</feature>
<evidence type="ECO:0000256" key="2">
    <source>
        <dbReference type="ARBA" id="ARBA00008017"/>
    </source>
</evidence>
<evidence type="ECO:0000313" key="12">
    <source>
        <dbReference type="EMBL" id="RFF32723.1"/>
    </source>
</evidence>
<evidence type="ECO:0000256" key="4">
    <source>
        <dbReference type="ARBA" id="ARBA00022692"/>
    </source>
</evidence>
<dbReference type="GO" id="GO:0008381">
    <property type="term" value="F:mechanosensitive monoatomic ion channel activity"/>
    <property type="evidence" value="ECO:0007669"/>
    <property type="project" value="UniProtKB-ARBA"/>
</dbReference>
<feature type="compositionally biased region" description="Basic and acidic residues" evidence="7">
    <location>
        <begin position="407"/>
        <end position="420"/>
    </location>
</feature>
<dbReference type="InterPro" id="IPR011066">
    <property type="entry name" value="MscS_channel_C_sf"/>
</dbReference>
<dbReference type="Gene3D" id="2.30.30.60">
    <property type="match status" value="1"/>
</dbReference>
<name>A0A3E1KCT1_9GAMM</name>
<dbReference type="RefSeq" id="WP_116649252.1">
    <property type="nucleotide sequence ID" value="NZ_QUZK01000004.1"/>
</dbReference>
<dbReference type="EMBL" id="QUZK01000004">
    <property type="protein sequence ID" value="RFF32723.1"/>
    <property type="molecule type" value="Genomic_DNA"/>
</dbReference>
<evidence type="ECO:0000256" key="8">
    <source>
        <dbReference type="SAM" id="Phobius"/>
    </source>
</evidence>
<dbReference type="InterPro" id="IPR045042">
    <property type="entry name" value="YnaI-like"/>
</dbReference>
<dbReference type="InterPro" id="IPR011014">
    <property type="entry name" value="MscS_channel_TM-2"/>
</dbReference>
<dbReference type="InterPro" id="IPR023408">
    <property type="entry name" value="MscS_beta-dom_sf"/>
</dbReference>
<dbReference type="InterPro" id="IPR006685">
    <property type="entry name" value="MscS_channel_2nd"/>
</dbReference>
<dbReference type="Proteomes" id="UP000260351">
    <property type="component" value="Unassembled WGS sequence"/>
</dbReference>
<evidence type="ECO:0000259" key="9">
    <source>
        <dbReference type="Pfam" id="PF00924"/>
    </source>
</evidence>
<dbReference type="Pfam" id="PF00924">
    <property type="entry name" value="MS_channel_2nd"/>
    <property type="match status" value="1"/>
</dbReference>
<dbReference type="PANTHER" id="PTHR43634:SF2">
    <property type="entry name" value="LOW CONDUCTANCE MECHANOSENSITIVE CHANNEL YNAI"/>
    <property type="match status" value="1"/>
</dbReference>
<dbReference type="OrthoDB" id="9775207at2"/>
<sequence length="431" mass="48083">MQELIESLDGFAGIPAWAFKAFAVILGALLLELIYRIFISRLDRLAGKSGHMWDDAVVYAGKRPVSLLIWWQGVIIAARIIAPNTDMFAFDPTWLDMGQQLGLVVAATWFFFRLTSGFEKAFVEERRKRDQHVDITTVTVLGRIVRIAFVLTGVLTGLSILEIPISGFLAAGGVGGIAVGLAARDLLANFFGGFTVFMDRPFSVGDWVRSPDREIEGVVEKIDWRITTIRKFDKRPMYVPNATFTTVTLENPSRMSHRRIAEHIGVRYDDFGVLRKVVEDIRHYVMNHDALDTTQTTMVHFDRFGASSLDIMIYCFTKTVVWTEYHEVREDVLMGVGEIIESHGAEIAFPTRTLKVDMAEELADEVRESILTDRRSRGGRDDGGDHSGEETSSSGPADRSGKVGKRVKTDEGRDTREPRGGDVGGDSEDDA</sequence>
<keyword evidence="5 8" id="KW-1133">Transmembrane helix</keyword>